<dbReference type="AlphaFoldDB" id="A0A5C4SWI5"/>
<proteinExistence type="predicted"/>
<dbReference type="Gene3D" id="3.30.750.60">
    <property type="entry name" value="Endosialidase, N-terminal extension domain"/>
    <property type="match status" value="1"/>
</dbReference>
<dbReference type="EMBL" id="VDCQ01000103">
    <property type="protein sequence ID" value="TNJ57389.1"/>
    <property type="molecule type" value="Genomic_DNA"/>
</dbReference>
<dbReference type="Pfam" id="PF11962">
    <property type="entry name" value="Peptidase_G2"/>
    <property type="match status" value="1"/>
</dbReference>
<evidence type="ECO:0000313" key="5">
    <source>
        <dbReference type="Proteomes" id="UP000307943"/>
    </source>
</evidence>
<dbReference type="OrthoDB" id="2942004at2"/>
<keyword evidence="1" id="KW-0812">Transmembrane</keyword>
<evidence type="ECO:0000259" key="2">
    <source>
        <dbReference type="Pfam" id="PF11962"/>
    </source>
</evidence>
<evidence type="ECO:0008006" key="6">
    <source>
        <dbReference type="Google" id="ProtNLM"/>
    </source>
</evidence>
<feature type="domain" description="Peptidase G2 IMC autoproteolytic cleavage" evidence="2">
    <location>
        <begin position="481"/>
        <end position="700"/>
    </location>
</feature>
<reference evidence="4 5" key="1">
    <citation type="submission" date="2019-05" db="EMBL/GenBank/DDBJ databases">
        <title>We sequenced the genome of Paenibacillus hemerocallicola KCTC 33185 for further insight into its adaptation and study the phylogeny of Paenibacillus.</title>
        <authorList>
            <person name="Narsing Rao M.P."/>
        </authorList>
    </citation>
    <scope>NUCLEOTIDE SEQUENCE [LARGE SCALE GENOMIC DNA]</scope>
    <source>
        <strain evidence="4 5">KCTC 33185</strain>
    </source>
</reference>
<feature type="domain" description="Endosialidase N-terminal extension" evidence="3">
    <location>
        <begin position="124"/>
        <end position="172"/>
    </location>
</feature>
<accession>A0A5C4SWI5</accession>
<evidence type="ECO:0000259" key="3">
    <source>
        <dbReference type="Pfam" id="PF12218"/>
    </source>
</evidence>
<evidence type="ECO:0000256" key="1">
    <source>
        <dbReference type="SAM" id="Phobius"/>
    </source>
</evidence>
<feature type="transmembrane region" description="Helical" evidence="1">
    <location>
        <begin position="37"/>
        <end position="56"/>
    </location>
</feature>
<dbReference type="PROSITE" id="PS51318">
    <property type="entry name" value="TAT"/>
    <property type="match status" value="1"/>
</dbReference>
<keyword evidence="1" id="KW-1133">Transmembrane helix</keyword>
<keyword evidence="5" id="KW-1185">Reference proteome</keyword>
<dbReference type="Pfam" id="PF12218">
    <property type="entry name" value="End_N_terminal"/>
    <property type="match status" value="1"/>
</dbReference>
<protein>
    <recommendedName>
        <fullName evidence="6">Peptidase G2 IMC autoproteolytic cleavage domain-containing protein</fullName>
    </recommendedName>
</protein>
<dbReference type="InterPro" id="IPR021865">
    <property type="entry name" value="Peptidase_G2"/>
</dbReference>
<evidence type="ECO:0000313" key="4">
    <source>
        <dbReference type="EMBL" id="TNJ57389.1"/>
    </source>
</evidence>
<dbReference type="InterPro" id="IPR006311">
    <property type="entry name" value="TAT_signal"/>
</dbReference>
<dbReference type="Proteomes" id="UP000307943">
    <property type="component" value="Unassembled WGS sequence"/>
</dbReference>
<dbReference type="Gene3D" id="2.40.300.10">
    <property type="entry name" value="Head decoration protein D"/>
    <property type="match status" value="1"/>
</dbReference>
<sequence length="700" mass="71203">MAGKNKRRSSIIILAGGDSSMDHLPEKRKTALSRRKFIAGISAAGIGLLSAGAISAKGESLAGGEPSLPRRSGLTGDLDDFKADLADSDDAVKGAALVGYAGGTVAGRLNRLIHAGDPRFAGGAKGDGATDDTAAFAALEALYQGQYVDLLGKTYNVDSIPGTNTYYNGKFIAVSKSSGLDGTFEAGGLASVLSAEADTGAYDAMYTGGYTVTNFSGRTTKHLVALLASQNCRSTFPRSANVASIYSEANGNVSGNYSARGSRANAPQSVNIASEECIVDGFRGINAASILCRSEYTSGANIASRRSSVSAQHGSNISSVDATVGTGSGAVAAVTVTGITLVSGGSGYTATPAIVFFDRSGGGSGAAATATVSGGAVTGIVVTSGGSGYSTRVEAAFQTSGDYSANIATTNGCKAQAEATANIAANDSTVSAVRSANIAANKSKASASNTANIAADGCTSSGVLSACIASNVAEAQTTRAVLLASRRTINNQASSIAGGDAGSGVASAANRKWHIYSATGDVQIAGTLTTSHVFSDYAEYFENAQRGAIPLGTIVTLDGDKVRPALAGEYILGIVSGTAGVVLGDSPFHWAGRYETGEFGEPVYTTTVDPATGQTVKTRKENPEWNGELAQVPRSERPEEWSCVGLVGQVHTRVDGNIAPGDYIGADGRRSEAETRLRCMKIKQNFNPGKGYAVALCLVR</sequence>
<dbReference type="Gene3D" id="4.10.80.40">
    <property type="entry name" value="succinate dehydrogenase protein domain"/>
    <property type="match status" value="1"/>
</dbReference>
<dbReference type="Gene3D" id="2.160.10.20">
    <property type="entry name" value="Insect antifreeze protein"/>
    <property type="match status" value="1"/>
</dbReference>
<name>A0A5C4SWI5_9BACL</name>
<comment type="caution">
    <text evidence="4">The sequence shown here is derived from an EMBL/GenBank/DDBJ whole genome shotgun (WGS) entry which is preliminary data.</text>
</comment>
<dbReference type="InterPro" id="IPR024429">
    <property type="entry name" value="Endosialidase_N-extension"/>
</dbReference>
<organism evidence="4 5">
    <name type="scientific">Paenibacillus hemerocallicola</name>
    <dbReference type="NCBI Taxonomy" id="1172614"/>
    <lineage>
        <taxon>Bacteria</taxon>
        <taxon>Bacillati</taxon>
        <taxon>Bacillota</taxon>
        <taxon>Bacilli</taxon>
        <taxon>Bacillales</taxon>
        <taxon>Paenibacillaceae</taxon>
        <taxon>Paenibacillus</taxon>
    </lineage>
</organism>
<keyword evidence="1" id="KW-0472">Membrane</keyword>
<gene>
    <name evidence="4" type="ORF">FE784_38515</name>
</gene>